<name>A0A9X1MVY9_9GAMM</name>
<keyword evidence="2" id="KW-1185">Reference proteome</keyword>
<evidence type="ECO:0000313" key="2">
    <source>
        <dbReference type="Proteomes" id="UP001139171"/>
    </source>
</evidence>
<comment type="caution">
    <text evidence="1">The sequence shown here is derived from an EMBL/GenBank/DDBJ whole genome shotgun (WGS) entry which is preliminary data.</text>
</comment>
<reference evidence="1" key="1">
    <citation type="submission" date="2021-11" db="EMBL/GenBank/DDBJ databases">
        <title>Jinshanibacter sp. isolated from one year old Eriocheir sinensis.</title>
        <authorList>
            <person name="Li J.-Y."/>
            <person name="He W."/>
            <person name="Gao T.-H."/>
        </authorList>
    </citation>
    <scope>NUCLEOTIDE SEQUENCE</scope>
    <source>
        <strain evidence="1">LJY008</strain>
    </source>
</reference>
<protein>
    <submittedName>
        <fullName evidence="1">Uncharacterized protein</fullName>
    </submittedName>
</protein>
<dbReference type="RefSeq" id="WP_230608171.1">
    <property type="nucleotide sequence ID" value="NZ_JAJNAG010000004.1"/>
</dbReference>
<gene>
    <name evidence="1" type="ORF">LPW36_03970</name>
</gene>
<dbReference type="EMBL" id="JAJNAG010000004">
    <property type="protein sequence ID" value="MCD1125190.1"/>
    <property type="molecule type" value="Genomic_DNA"/>
</dbReference>
<organism evidence="1 2">
    <name type="scientific">Limnobaculum eriocheiris</name>
    <dbReference type="NCBI Taxonomy" id="2897391"/>
    <lineage>
        <taxon>Bacteria</taxon>
        <taxon>Pseudomonadati</taxon>
        <taxon>Pseudomonadota</taxon>
        <taxon>Gammaproteobacteria</taxon>
        <taxon>Enterobacterales</taxon>
        <taxon>Budviciaceae</taxon>
        <taxon>Limnobaculum</taxon>
    </lineage>
</organism>
<proteinExistence type="predicted"/>
<sequence length="101" mass="11663">MNAKELIEKWINGKCSFYFFLPDGPYGRPFDNQYSIEEINIENDGLEIIFSDEIILQFKGQLSVINEGDNLLIHNFTECLFQVKNICVKKYDSGDVTLNGF</sequence>
<evidence type="ECO:0000313" key="1">
    <source>
        <dbReference type="EMBL" id="MCD1125190.1"/>
    </source>
</evidence>
<dbReference type="AlphaFoldDB" id="A0A9X1MVY9"/>
<accession>A0A9X1MVY9</accession>
<dbReference type="Proteomes" id="UP001139171">
    <property type="component" value="Unassembled WGS sequence"/>
</dbReference>